<feature type="domain" description="L-type lectin-like" evidence="9">
    <location>
        <begin position="24"/>
        <end position="236"/>
    </location>
</feature>
<keyword evidence="5 7" id="KW-0472">Membrane</keyword>
<evidence type="ECO:0000256" key="8">
    <source>
        <dbReference type="SAM" id="SignalP"/>
    </source>
</evidence>
<dbReference type="GO" id="GO:0005537">
    <property type="term" value="F:D-mannose binding"/>
    <property type="evidence" value="ECO:0007669"/>
    <property type="project" value="TreeGrafter"/>
</dbReference>
<dbReference type="Proteomes" id="UP001271007">
    <property type="component" value="Unassembled WGS sequence"/>
</dbReference>
<dbReference type="InterPro" id="IPR005052">
    <property type="entry name" value="Lectin_leg"/>
</dbReference>
<dbReference type="InterPro" id="IPR051136">
    <property type="entry name" value="Intracellular_Lectin-GPT"/>
</dbReference>
<comment type="caution">
    <text evidence="10">The sequence shown here is derived from an EMBL/GenBank/DDBJ whole genome shotgun (WGS) entry which is preliminary data.</text>
</comment>
<gene>
    <name evidence="10" type="ORF">LTR09_011092</name>
</gene>
<dbReference type="EMBL" id="JAWDJX010000061">
    <property type="protein sequence ID" value="KAK3047463.1"/>
    <property type="molecule type" value="Genomic_DNA"/>
</dbReference>
<keyword evidence="3 8" id="KW-0732">Signal</keyword>
<name>A0AAJ0DCF9_9PEZI</name>
<dbReference type="GO" id="GO:0006888">
    <property type="term" value="P:endoplasmic reticulum to Golgi vesicle-mediated transport"/>
    <property type="evidence" value="ECO:0007669"/>
    <property type="project" value="TreeGrafter"/>
</dbReference>
<dbReference type="PANTHER" id="PTHR12223">
    <property type="entry name" value="VESICULAR MANNOSE-BINDING LECTIN"/>
    <property type="match status" value="1"/>
</dbReference>
<reference evidence="10" key="1">
    <citation type="submission" date="2023-04" db="EMBL/GenBank/DDBJ databases">
        <title>Black Yeasts Isolated from many extreme environments.</title>
        <authorList>
            <person name="Coleine C."/>
            <person name="Stajich J.E."/>
            <person name="Selbmann L."/>
        </authorList>
    </citation>
    <scope>NUCLEOTIDE SEQUENCE</scope>
    <source>
        <strain evidence="10">CCFEE 5312</strain>
    </source>
</reference>
<dbReference type="SUPFAM" id="SSF49899">
    <property type="entry name" value="Concanavalin A-like lectins/glucanases"/>
    <property type="match status" value="1"/>
</dbReference>
<dbReference type="PROSITE" id="PS51328">
    <property type="entry name" value="L_LECTIN_LIKE"/>
    <property type="match status" value="1"/>
</dbReference>
<evidence type="ECO:0000313" key="10">
    <source>
        <dbReference type="EMBL" id="KAK3047463.1"/>
    </source>
</evidence>
<dbReference type="GO" id="GO:0005789">
    <property type="term" value="C:endoplasmic reticulum membrane"/>
    <property type="evidence" value="ECO:0007669"/>
    <property type="project" value="TreeGrafter"/>
</dbReference>
<dbReference type="AlphaFoldDB" id="A0AAJ0DCF9"/>
<keyword evidence="2 7" id="KW-0812">Transmembrane</keyword>
<feature type="signal peptide" evidence="8">
    <location>
        <begin position="1"/>
        <end position="21"/>
    </location>
</feature>
<evidence type="ECO:0000256" key="5">
    <source>
        <dbReference type="ARBA" id="ARBA00023136"/>
    </source>
</evidence>
<evidence type="ECO:0000256" key="2">
    <source>
        <dbReference type="ARBA" id="ARBA00022692"/>
    </source>
</evidence>
<organism evidence="10 11">
    <name type="scientific">Extremus antarcticus</name>
    <dbReference type="NCBI Taxonomy" id="702011"/>
    <lineage>
        <taxon>Eukaryota</taxon>
        <taxon>Fungi</taxon>
        <taxon>Dikarya</taxon>
        <taxon>Ascomycota</taxon>
        <taxon>Pezizomycotina</taxon>
        <taxon>Dothideomycetes</taxon>
        <taxon>Dothideomycetidae</taxon>
        <taxon>Mycosphaerellales</taxon>
        <taxon>Extremaceae</taxon>
        <taxon>Extremus</taxon>
    </lineage>
</organism>
<evidence type="ECO:0000313" key="11">
    <source>
        <dbReference type="Proteomes" id="UP001271007"/>
    </source>
</evidence>
<feature type="coiled-coil region" evidence="6">
    <location>
        <begin position="336"/>
        <end position="363"/>
    </location>
</feature>
<dbReference type="Pfam" id="PF03388">
    <property type="entry name" value="Lectin_leg-like"/>
    <property type="match status" value="1"/>
</dbReference>
<evidence type="ECO:0000256" key="3">
    <source>
        <dbReference type="ARBA" id="ARBA00022729"/>
    </source>
</evidence>
<evidence type="ECO:0000256" key="1">
    <source>
        <dbReference type="ARBA" id="ARBA00004479"/>
    </source>
</evidence>
<dbReference type="GO" id="GO:0005793">
    <property type="term" value="C:endoplasmic reticulum-Golgi intermediate compartment"/>
    <property type="evidence" value="ECO:0007669"/>
    <property type="project" value="TreeGrafter"/>
</dbReference>
<protein>
    <recommendedName>
        <fullName evidence="9">L-type lectin-like domain-containing protein</fullName>
    </recommendedName>
</protein>
<evidence type="ECO:0000256" key="6">
    <source>
        <dbReference type="SAM" id="Coils"/>
    </source>
</evidence>
<keyword evidence="11" id="KW-1185">Reference proteome</keyword>
<feature type="transmembrane region" description="Helical" evidence="7">
    <location>
        <begin position="400"/>
        <end position="421"/>
    </location>
</feature>
<comment type="subcellular location">
    <subcellularLocation>
        <location evidence="1">Membrane</location>
        <topology evidence="1">Single-pass type I membrane protein</topology>
    </subcellularLocation>
</comment>
<evidence type="ECO:0000256" key="7">
    <source>
        <dbReference type="SAM" id="Phobius"/>
    </source>
</evidence>
<keyword evidence="4 7" id="KW-1133">Transmembrane helix</keyword>
<dbReference type="InterPro" id="IPR013320">
    <property type="entry name" value="ConA-like_dom_sf"/>
</dbReference>
<dbReference type="GO" id="GO:0000139">
    <property type="term" value="C:Golgi membrane"/>
    <property type="evidence" value="ECO:0007669"/>
    <property type="project" value="TreeGrafter"/>
</dbReference>
<dbReference type="PANTHER" id="PTHR12223:SF28">
    <property type="entry name" value="LECTIN, MANNOSE BINDING 1 LIKE"/>
    <property type="match status" value="1"/>
</dbReference>
<accession>A0AAJ0DCF9</accession>
<dbReference type="GO" id="GO:0030134">
    <property type="term" value="C:COPII-coated ER to Golgi transport vesicle"/>
    <property type="evidence" value="ECO:0007669"/>
    <property type="project" value="TreeGrafter"/>
</dbReference>
<feature type="chain" id="PRO_5042459973" description="L-type lectin-like domain-containing protein" evidence="8">
    <location>
        <begin position="22"/>
        <end position="433"/>
    </location>
</feature>
<dbReference type="Gene3D" id="2.60.120.200">
    <property type="match status" value="1"/>
</dbReference>
<keyword evidence="6" id="KW-0175">Coiled coil</keyword>
<evidence type="ECO:0000256" key="4">
    <source>
        <dbReference type="ARBA" id="ARBA00022989"/>
    </source>
</evidence>
<evidence type="ECO:0000259" key="9">
    <source>
        <dbReference type="PROSITE" id="PS51328"/>
    </source>
</evidence>
<proteinExistence type="predicted"/>
<sequence>MRPSFLSQPLLWLLLAATTSGQQVNEELSFGFRQPISQNGRGMPGWSATSSNHHIQFLSDRVVLTPPVPGNARGALWTDKPINSDTWSAEVSFRASGQDSGSGNLQFWFAKDKNAINVDSVYTTGPFDGLALVIDQYGGHGGGIRGFLNDGNQNFRAHPSLESLAFGHCEYSYRNLGRPSTLKVTNQNGLRVSIDDRECFNSEQIVLPSGYYFGVTAATADQPDSFEIYRFIVSSVASGGQQQGQQQQVLKGVKGGPPQLERLDRFPGAPEAVPDRMADDIKSQQEQFADLHNRLQGLTHQVANVFGEFEQLGRKLEERHTQLLSSMPGGFPSDKIDSLGRRMENLEKTLEQVRRDVEGKDYREHLNQLNVAIESVKGGITDSLDPENIGRIMRTHGPRLGMYAFGVVAVQVMIAGAYVVYKRRRNSMPKKYL</sequence>